<protein>
    <submittedName>
        <fullName evidence="2">Uncharacterized protein</fullName>
    </submittedName>
</protein>
<dbReference type="AlphaFoldDB" id="A0A7N2MIU3"/>
<dbReference type="Proteomes" id="UP000594261">
    <property type="component" value="Chromosome 9"/>
</dbReference>
<feature type="region of interest" description="Disordered" evidence="1">
    <location>
        <begin position="18"/>
        <end position="45"/>
    </location>
</feature>
<accession>A0A7N2MIU3</accession>
<evidence type="ECO:0000313" key="2">
    <source>
        <dbReference type="EnsemblPlants" id="QL09p020484:mrna"/>
    </source>
</evidence>
<dbReference type="EMBL" id="LRBV02000009">
    <property type="status" value="NOT_ANNOTATED_CDS"/>
    <property type="molecule type" value="Genomic_DNA"/>
</dbReference>
<reference evidence="2" key="2">
    <citation type="submission" date="2021-01" db="UniProtKB">
        <authorList>
            <consortium name="EnsemblPlants"/>
        </authorList>
    </citation>
    <scope>IDENTIFICATION</scope>
</reference>
<evidence type="ECO:0000313" key="3">
    <source>
        <dbReference type="Proteomes" id="UP000594261"/>
    </source>
</evidence>
<organism evidence="2 3">
    <name type="scientific">Quercus lobata</name>
    <name type="common">Valley oak</name>
    <dbReference type="NCBI Taxonomy" id="97700"/>
    <lineage>
        <taxon>Eukaryota</taxon>
        <taxon>Viridiplantae</taxon>
        <taxon>Streptophyta</taxon>
        <taxon>Embryophyta</taxon>
        <taxon>Tracheophyta</taxon>
        <taxon>Spermatophyta</taxon>
        <taxon>Magnoliopsida</taxon>
        <taxon>eudicotyledons</taxon>
        <taxon>Gunneridae</taxon>
        <taxon>Pentapetalae</taxon>
        <taxon>rosids</taxon>
        <taxon>fabids</taxon>
        <taxon>Fagales</taxon>
        <taxon>Fagaceae</taxon>
        <taxon>Quercus</taxon>
    </lineage>
</organism>
<reference evidence="2 3" key="1">
    <citation type="journal article" date="2016" name="G3 (Bethesda)">
        <title>First Draft Assembly and Annotation of the Genome of a California Endemic Oak Quercus lobata Nee (Fagaceae).</title>
        <authorList>
            <person name="Sork V.L."/>
            <person name="Fitz-Gibbon S.T."/>
            <person name="Puiu D."/>
            <person name="Crepeau M."/>
            <person name="Gugger P.F."/>
            <person name="Sherman R."/>
            <person name="Stevens K."/>
            <person name="Langley C.H."/>
            <person name="Pellegrini M."/>
            <person name="Salzberg S.L."/>
        </authorList>
    </citation>
    <scope>NUCLEOTIDE SEQUENCE [LARGE SCALE GENOMIC DNA]</scope>
    <source>
        <strain evidence="2 3">cv. SW786</strain>
    </source>
</reference>
<dbReference type="EnsemblPlants" id="QL09p020484:mrna">
    <property type="protein sequence ID" value="QL09p020484:mrna"/>
    <property type="gene ID" value="QL09p020484"/>
</dbReference>
<name>A0A7N2MIU3_QUELO</name>
<dbReference type="InParanoid" id="A0A7N2MIU3"/>
<keyword evidence="3" id="KW-1185">Reference proteome</keyword>
<proteinExistence type="predicted"/>
<dbReference type="Gramene" id="QL09p020484:mrna">
    <property type="protein sequence ID" value="QL09p020484:mrna"/>
    <property type="gene ID" value="QL09p020484"/>
</dbReference>
<sequence length="256" mass="28306">MTSAVVFRHGRSVRVHRRVKEKPGTREARGGASGSQERFAARESSRSHCSRVVARAAAVGNRVPRFCRSVDEEAVMAARVPRTRSGSQNLRQRVEDFPISTEARGRASGDRISGFSSREAGEHVCGVGFDRRRLDVHRSEKLIGNEDSWAEACVNGDDGSILGMEFAEGLYRFEEGSVDPLEVAEYWDVYGSWRVKHTFREANRVADAMAKLGGAMQENFVVWDNPPSDVIANFVYLDTNGDSVCRLVASNLAVLP</sequence>
<evidence type="ECO:0000256" key="1">
    <source>
        <dbReference type="SAM" id="MobiDB-lite"/>
    </source>
</evidence>